<keyword evidence="2" id="KW-0413">Isomerase</keyword>
<comment type="caution">
    <text evidence="2">The sequence shown here is derived from an EMBL/GenBank/DDBJ whole genome shotgun (WGS) entry which is preliminary data.</text>
</comment>
<accession>A0ABY1PNN3</accession>
<dbReference type="InterPro" id="IPR001538">
    <property type="entry name" value="Man6P_isomerase-2_C"/>
</dbReference>
<evidence type="ECO:0000259" key="1">
    <source>
        <dbReference type="Pfam" id="PF01050"/>
    </source>
</evidence>
<dbReference type="Proteomes" id="UP001157915">
    <property type="component" value="Unassembled WGS sequence"/>
</dbReference>
<reference evidence="2 3" key="1">
    <citation type="submission" date="2017-05" db="EMBL/GenBank/DDBJ databases">
        <authorList>
            <person name="Varghese N."/>
            <person name="Submissions S."/>
        </authorList>
    </citation>
    <scope>NUCLEOTIDE SEQUENCE [LARGE SCALE GENOMIC DNA]</scope>
    <source>
        <strain evidence="2 3">DSM 15360</strain>
    </source>
</reference>
<evidence type="ECO:0000313" key="3">
    <source>
        <dbReference type="Proteomes" id="UP001157915"/>
    </source>
</evidence>
<evidence type="ECO:0000313" key="2">
    <source>
        <dbReference type="EMBL" id="SMP36448.1"/>
    </source>
</evidence>
<feature type="domain" description="Mannose-6-phosphate isomerase type II C-terminal" evidence="1">
    <location>
        <begin position="72"/>
        <end position="168"/>
    </location>
</feature>
<name>A0ABY1PNN3_9BACT</name>
<dbReference type="InterPro" id="IPR011051">
    <property type="entry name" value="RmlC_Cupin_sf"/>
</dbReference>
<protein>
    <submittedName>
        <fullName evidence="2">Mannose-6-phosphate isomerase, cupin superfamily</fullName>
    </submittedName>
</protein>
<dbReference type="RefSeq" id="WP_283414953.1">
    <property type="nucleotide sequence ID" value="NZ_FXUA01000015.1"/>
</dbReference>
<dbReference type="EMBL" id="FXUA01000015">
    <property type="protein sequence ID" value="SMP36448.1"/>
    <property type="molecule type" value="Genomic_DNA"/>
</dbReference>
<gene>
    <name evidence="2" type="ORF">SAMN06265367_1153</name>
</gene>
<dbReference type="SUPFAM" id="SSF51182">
    <property type="entry name" value="RmlC-like cupins"/>
    <property type="match status" value="1"/>
</dbReference>
<sequence>MNLENITSDLSKDEVFLKINDFLENKGFQIDQVDKERPWGGFFVIDENQISEFAEMFFMEIELSEKQLQQKLSPKFLLVAPGSRLSWQYHFRRAELWKLIQGEAGIVKSETDELGELQPMEFGETVSLMQGERHRLVGMDNWGIVAEIWMHVNPELPSDEEDIVRVEDDYARK</sequence>
<keyword evidence="3" id="KW-1185">Reference proteome</keyword>
<dbReference type="GO" id="GO:0016853">
    <property type="term" value="F:isomerase activity"/>
    <property type="evidence" value="ECO:0007669"/>
    <property type="project" value="UniProtKB-KW"/>
</dbReference>
<proteinExistence type="predicted"/>
<organism evidence="2 3">
    <name type="scientific">Algoriphagus winogradskyi</name>
    <dbReference type="NCBI Taxonomy" id="237017"/>
    <lineage>
        <taxon>Bacteria</taxon>
        <taxon>Pseudomonadati</taxon>
        <taxon>Bacteroidota</taxon>
        <taxon>Cytophagia</taxon>
        <taxon>Cytophagales</taxon>
        <taxon>Cyclobacteriaceae</taxon>
        <taxon>Algoriphagus</taxon>
    </lineage>
</organism>
<dbReference type="Pfam" id="PF01050">
    <property type="entry name" value="MannoseP_isomer"/>
    <property type="match status" value="1"/>
</dbReference>